<evidence type="ECO:0000256" key="4">
    <source>
        <dbReference type="ARBA" id="ARBA00022655"/>
    </source>
</evidence>
<keyword evidence="3 8" id="KW-0436">Ligase</keyword>
<dbReference type="EC" id="6.3.2.1" evidence="8"/>
<dbReference type="Gene3D" id="3.30.1300.10">
    <property type="entry name" value="Pantoate-beta-alanine ligase, C-terminal domain"/>
    <property type="match status" value="1"/>
</dbReference>
<dbReference type="PANTHER" id="PTHR21299">
    <property type="entry name" value="CYTIDYLATE KINASE/PANTOATE-BETA-ALANINE LIGASE"/>
    <property type="match status" value="1"/>
</dbReference>
<reference evidence="9 10" key="1">
    <citation type="submission" date="2023-04" db="EMBL/GenBank/DDBJ databases">
        <title>Two novel species of Flavobacterium.</title>
        <authorList>
            <person name="Liu Q."/>
            <person name="Xin Y.-H."/>
        </authorList>
    </citation>
    <scope>NUCLEOTIDE SEQUENCE [LARGE SCALE GENOMIC DNA]</scope>
    <source>
        <strain evidence="9 10">LB2P87</strain>
    </source>
</reference>
<dbReference type="GO" id="GO:0005524">
    <property type="term" value="F:ATP binding"/>
    <property type="evidence" value="ECO:0007669"/>
    <property type="project" value="UniProtKB-KW"/>
</dbReference>
<feature type="binding site" evidence="8">
    <location>
        <position position="155"/>
    </location>
    <ligand>
        <name>(R)-pantoate</name>
        <dbReference type="ChEBI" id="CHEBI:15980"/>
    </ligand>
</feature>
<proteinExistence type="inferred from homology"/>
<gene>
    <name evidence="8 9" type="primary">panC</name>
    <name evidence="9" type="ORF">QLS97_01610</name>
</gene>
<comment type="pathway">
    <text evidence="1 8">Cofactor biosynthesis; (R)-pantothenate biosynthesis; (R)-pantothenate from (R)-pantoate and beta-alanine: step 1/1.</text>
</comment>
<comment type="miscellaneous">
    <text evidence="8">The reaction proceeds by a bi uni uni bi ping pong mechanism.</text>
</comment>
<feature type="binding site" evidence="8">
    <location>
        <begin position="30"/>
        <end position="37"/>
    </location>
    <ligand>
        <name>ATP</name>
        <dbReference type="ChEBI" id="CHEBI:30616"/>
    </ligand>
</feature>
<evidence type="ECO:0000256" key="7">
    <source>
        <dbReference type="ARBA" id="ARBA00048258"/>
    </source>
</evidence>
<evidence type="ECO:0000313" key="10">
    <source>
        <dbReference type="Proteomes" id="UP001228643"/>
    </source>
</evidence>
<dbReference type="InterPro" id="IPR042176">
    <property type="entry name" value="Pantoate_ligase_C"/>
</dbReference>
<keyword evidence="5 8" id="KW-0547">Nucleotide-binding</keyword>
<feature type="binding site" evidence="8">
    <location>
        <position position="61"/>
    </location>
    <ligand>
        <name>beta-alanine</name>
        <dbReference type="ChEBI" id="CHEBI:57966"/>
    </ligand>
</feature>
<evidence type="ECO:0000256" key="1">
    <source>
        <dbReference type="ARBA" id="ARBA00004990"/>
    </source>
</evidence>
<comment type="function">
    <text evidence="8">Catalyzes the condensation of pantoate with beta-alanine in an ATP-dependent reaction via a pantoyl-adenylate intermediate.</text>
</comment>
<comment type="subunit">
    <text evidence="8">Homodimer.</text>
</comment>
<dbReference type="InterPro" id="IPR003721">
    <property type="entry name" value="Pantoate_ligase"/>
</dbReference>
<comment type="caution">
    <text evidence="9">The sequence shown here is derived from an EMBL/GenBank/DDBJ whole genome shotgun (WGS) entry which is preliminary data.</text>
</comment>
<comment type="subcellular location">
    <subcellularLocation>
        <location evidence="8">Cytoplasm</location>
    </subcellularLocation>
</comment>
<comment type="catalytic activity">
    <reaction evidence="7 8">
        <text>(R)-pantoate + beta-alanine + ATP = (R)-pantothenate + AMP + diphosphate + H(+)</text>
        <dbReference type="Rhea" id="RHEA:10912"/>
        <dbReference type="ChEBI" id="CHEBI:15378"/>
        <dbReference type="ChEBI" id="CHEBI:15980"/>
        <dbReference type="ChEBI" id="CHEBI:29032"/>
        <dbReference type="ChEBI" id="CHEBI:30616"/>
        <dbReference type="ChEBI" id="CHEBI:33019"/>
        <dbReference type="ChEBI" id="CHEBI:57966"/>
        <dbReference type="ChEBI" id="CHEBI:456215"/>
        <dbReference type="EC" id="6.3.2.1"/>
    </reaction>
</comment>
<evidence type="ECO:0000313" key="9">
    <source>
        <dbReference type="EMBL" id="MDI5948332.1"/>
    </source>
</evidence>
<dbReference type="AlphaFoldDB" id="A0AAW6TMC6"/>
<dbReference type="RefSeq" id="WP_282713942.1">
    <property type="nucleotide sequence ID" value="NZ_JASCRY010000001.1"/>
</dbReference>
<accession>A0AAW6TMC6</accession>
<name>A0AAW6TMC6_9FLAO</name>
<dbReference type="InterPro" id="IPR014729">
    <property type="entry name" value="Rossmann-like_a/b/a_fold"/>
</dbReference>
<feature type="binding site" evidence="8">
    <location>
        <begin position="149"/>
        <end position="152"/>
    </location>
    <ligand>
        <name>ATP</name>
        <dbReference type="ChEBI" id="CHEBI:30616"/>
    </ligand>
</feature>
<dbReference type="GO" id="GO:0005829">
    <property type="term" value="C:cytosol"/>
    <property type="evidence" value="ECO:0007669"/>
    <property type="project" value="TreeGrafter"/>
</dbReference>
<keyword evidence="10" id="KW-1185">Reference proteome</keyword>
<sequence length="282" mass="31996">MHIFYGKASLIDYLKSIKTVQSTIGFVPTMGALHQGHLALMQKSLLENANTVVSIFVNPTQFNNLEDLAKYPRTLEEDVKKLTALNPNIILYAPSVEDIYDGKPLSQSFDFDGLENQMEGKFRPGHFNGVGTIVKRLFEIVEPANAYFGEKDFQQLQIVKKMVAKNHLQVNVIGCPIYREANNLAMSSRNERLSTEERDEAAIIYKTLTAVKEKFASNSTTTISEWVQKSFNKNTRFTLEYFVIADEATLLPCTRKNKNKKYRAFIAVLVNNIRLIDTISLN</sequence>
<protein>
    <recommendedName>
        <fullName evidence="8">Pantothenate synthetase</fullName>
        <shortName evidence="8">PS</shortName>
        <ecNumber evidence="8">6.3.2.1</ecNumber>
    </recommendedName>
    <alternativeName>
        <fullName evidence="8">Pantoate--beta-alanine ligase</fullName>
    </alternativeName>
    <alternativeName>
        <fullName evidence="8">Pantoate-activating enzyme</fullName>
    </alternativeName>
</protein>
<dbReference type="PANTHER" id="PTHR21299:SF1">
    <property type="entry name" value="PANTOATE--BETA-ALANINE LIGASE"/>
    <property type="match status" value="1"/>
</dbReference>
<keyword evidence="8" id="KW-0963">Cytoplasm</keyword>
<dbReference type="Proteomes" id="UP001228643">
    <property type="component" value="Unassembled WGS sequence"/>
</dbReference>
<evidence type="ECO:0000256" key="5">
    <source>
        <dbReference type="ARBA" id="ARBA00022741"/>
    </source>
</evidence>
<dbReference type="NCBIfam" id="TIGR00018">
    <property type="entry name" value="panC"/>
    <property type="match status" value="1"/>
</dbReference>
<evidence type="ECO:0000256" key="2">
    <source>
        <dbReference type="ARBA" id="ARBA00009256"/>
    </source>
</evidence>
<dbReference type="Gene3D" id="3.40.50.620">
    <property type="entry name" value="HUPs"/>
    <property type="match status" value="1"/>
</dbReference>
<feature type="binding site" evidence="8">
    <location>
        <begin position="186"/>
        <end position="189"/>
    </location>
    <ligand>
        <name>ATP</name>
        <dbReference type="ChEBI" id="CHEBI:30616"/>
    </ligand>
</feature>
<dbReference type="EMBL" id="JASCRY010000001">
    <property type="protein sequence ID" value="MDI5948332.1"/>
    <property type="molecule type" value="Genomic_DNA"/>
</dbReference>
<keyword evidence="6 8" id="KW-0067">ATP-binding</keyword>
<dbReference type="GO" id="GO:0004592">
    <property type="term" value="F:pantoate-beta-alanine ligase activity"/>
    <property type="evidence" value="ECO:0007669"/>
    <property type="project" value="UniProtKB-UniRule"/>
</dbReference>
<keyword evidence="4 8" id="KW-0566">Pantothenate biosynthesis</keyword>
<organism evidence="9 10">
    <name type="scientific">Flavobacterium yafengii</name>
    <dbReference type="NCBI Taxonomy" id="3041253"/>
    <lineage>
        <taxon>Bacteria</taxon>
        <taxon>Pseudomonadati</taxon>
        <taxon>Bacteroidota</taxon>
        <taxon>Flavobacteriia</taxon>
        <taxon>Flavobacteriales</taxon>
        <taxon>Flavobacteriaceae</taxon>
        <taxon>Flavobacterium</taxon>
    </lineage>
</organism>
<evidence type="ECO:0000256" key="8">
    <source>
        <dbReference type="HAMAP-Rule" id="MF_00158"/>
    </source>
</evidence>
<comment type="similarity">
    <text evidence="2 8">Belongs to the pantothenate synthetase family.</text>
</comment>
<feature type="active site" description="Proton donor" evidence="8">
    <location>
        <position position="37"/>
    </location>
</feature>
<evidence type="ECO:0000256" key="6">
    <source>
        <dbReference type="ARBA" id="ARBA00022840"/>
    </source>
</evidence>
<dbReference type="SUPFAM" id="SSF52374">
    <property type="entry name" value="Nucleotidylyl transferase"/>
    <property type="match status" value="1"/>
</dbReference>
<dbReference type="Pfam" id="PF02569">
    <property type="entry name" value="Pantoate_ligase"/>
    <property type="match status" value="1"/>
</dbReference>
<dbReference type="GO" id="GO:0015940">
    <property type="term" value="P:pantothenate biosynthetic process"/>
    <property type="evidence" value="ECO:0007669"/>
    <property type="project" value="UniProtKB-UniRule"/>
</dbReference>
<feature type="binding site" evidence="8">
    <location>
        <position position="61"/>
    </location>
    <ligand>
        <name>(R)-pantoate</name>
        <dbReference type="ChEBI" id="CHEBI:15980"/>
    </ligand>
</feature>
<evidence type="ECO:0000256" key="3">
    <source>
        <dbReference type="ARBA" id="ARBA00022598"/>
    </source>
</evidence>
<comment type="caution">
    <text evidence="8">Lacks conserved residue(s) required for the propagation of feature annotation.</text>
</comment>
<dbReference type="HAMAP" id="MF_00158">
    <property type="entry name" value="PanC"/>
    <property type="match status" value="1"/>
</dbReference>